<dbReference type="RefSeq" id="WP_148297770.1">
    <property type="nucleotide sequence ID" value="NZ_ATZI01000010.1"/>
</dbReference>
<name>A0A069DCE9_9BACE</name>
<reference evidence="1 2" key="1">
    <citation type="journal article" date="2015" name="Microbes Environ.">
        <title>Distribution and evolution of nitrogen fixation genes in the phylum bacteroidetes.</title>
        <authorList>
            <person name="Inoue J."/>
            <person name="Oshima K."/>
            <person name="Suda W."/>
            <person name="Sakamoto M."/>
            <person name="Iino T."/>
            <person name="Noda S."/>
            <person name="Hongoh Y."/>
            <person name="Hattori M."/>
            <person name="Ohkuma M."/>
        </authorList>
    </citation>
    <scope>NUCLEOTIDE SEQUENCE [LARGE SCALE GENOMIC DNA]</scope>
    <source>
        <strain evidence="1 2">JCM 15093</strain>
    </source>
</reference>
<accession>A0A069DCE9</accession>
<dbReference type="AlphaFoldDB" id="A0A069DCE9"/>
<evidence type="ECO:0000313" key="2">
    <source>
        <dbReference type="Proteomes" id="UP000027601"/>
    </source>
</evidence>
<protein>
    <submittedName>
        <fullName evidence="1">Uncharacterized protein</fullName>
    </submittedName>
</protein>
<comment type="caution">
    <text evidence="1">The sequence shown here is derived from an EMBL/GenBank/DDBJ whole genome shotgun (WGS) entry which is preliminary data.</text>
</comment>
<gene>
    <name evidence="1" type="ORF">JCM15093_3297</name>
</gene>
<sequence>MDVIVFIFQRMAVDIGKCSEKELQQGGASCLVDLFGQMAVGYSFGLHVLK</sequence>
<keyword evidence="2" id="KW-1185">Reference proteome</keyword>
<dbReference type="Proteomes" id="UP000027601">
    <property type="component" value="Unassembled WGS sequence"/>
</dbReference>
<dbReference type="EMBL" id="BAJS01000035">
    <property type="protein sequence ID" value="GAK38004.1"/>
    <property type="molecule type" value="Genomic_DNA"/>
</dbReference>
<proteinExistence type="predicted"/>
<evidence type="ECO:0000313" key="1">
    <source>
        <dbReference type="EMBL" id="GAK38004.1"/>
    </source>
</evidence>
<organism evidence="1 2">
    <name type="scientific">Bacteroides graminisolvens DSM 19988 = JCM 15093</name>
    <dbReference type="NCBI Taxonomy" id="1121097"/>
    <lineage>
        <taxon>Bacteria</taxon>
        <taxon>Pseudomonadati</taxon>
        <taxon>Bacteroidota</taxon>
        <taxon>Bacteroidia</taxon>
        <taxon>Bacteroidales</taxon>
        <taxon>Bacteroidaceae</taxon>
        <taxon>Bacteroides</taxon>
    </lineage>
</organism>